<dbReference type="Pfam" id="PF00698">
    <property type="entry name" value="Acyl_transf_1"/>
    <property type="match status" value="1"/>
</dbReference>
<dbReference type="SMART" id="SM00825">
    <property type="entry name" value="PKS_KS"/>
    <property type="match status" value="1"/>
</dbReference>
<evidence type="ECO:0000313" key="11">
    <source>
        <dbReference type="EMBL" id="KAL2049549.1"/>
    </source>
</evidence>
<keyword evidence="5" id="KW-0511">Multifunctional enzyme</keyword>
<dbReference type="Gene3D" id="3.40.366.10">
    <property type="entry name" value="Malonyl-Coenzyme A Acyl Carrier Protein, domain 2"/>
    <property type="match status" value="1"/>
</dbReference>
<evidence type="ECO:0000256" key="6">
    <source>
        <dbReference type="PROSITE-ProRule" id="PRU01363"/>
    </source>
</evidence>
<dbReference type="Gene3D" id="3.30.70.3290">
    <property type="match status" value="1"/>
</dbReference>
<dbReference type="SUPFAM" id="SSF53901">
    <property type="entry name" value="Thiolase-like"/>
    <property type="match status" value="1"/>
</dbReference>
<dbReference type="PANTHER" id="PTHR43775:SF20">
    <property type="entry name" value="HYBRID PKS-NRPS SYNTHETASE APDA"/>
    <property type="match status" value="1"/>
</dbReference>
<dbReference type="EMBL" id="JBHFEH010000062">
    <property type="protein sequence ID" value="KAL2049549.1"/>
    <property type="molecule type" value="Genomic_DNA"/>
</dbReference>
<dbReference type="InterPro" id="IPR050091">
    <property type="entry name" value="PKS_NRPS_Biosynth_Enz"/>
</dbReference>
<dbReference type="InterPro" id="IPR029063">
    <property type="entry name" value="SAM-dependent_MTases_sf"/>
</dbReference>
<feature type="region of interest" description="Disordered" evidence="7">
    <location>
        <begin position="2493"/>
        <end position="2558"/>
    </location>
</feature>
<dbReference type="PROSITE" id="PS50075">
    <property type="entry name" value="CARRIER"/>
    <property type="match status" value="1"/>
</dbReference>
<dbReference type="InterPro" id="IPR020807">
    <property type="entry name" value="PKS_DH"/>
</dbReference>
<dbReference type="InterPro" id="IPR014043">
    <property type="entry name" value="Acyl_transferase_dom"/>
</dbReference>
<dbReference type="Pfam" id="PF07993">
    <property type="entry name" value="NAD_binding_4"/>
    <property type="match status" value="1"/>
</dbReference>
<reference evidence="11 12" key="1">
    <citation type="submission" date="2024-09" db="EMBL/GenBank/DDBJ databases">
        <title>Rethinking Asexuality: The Enigmatic Case of Functional Sexual Genes in Lepraria (Stereocaulaceae).</title>
        <authorList>
            <person name="Doellman M."/>
            <person name="Sun Y."/>
            <person name="Barcenas-Pena A."/>
            <person name="Lumbsch H.T."/>
            <person name="Grewe F."/>
        </authorList>
    </citation>
    <scope>NUCLEOTIDE SEQUENCE [LARGE SCALE GENOMIC DNA]</scope>
    <source>
        <strain evidence="11 12">Grewe 0041</strain>
    </source>
</reference>
<dbReference type="InterPro" id="IPR013968">
    <property type="entry name" value="PKS_KR"/>
</dbReference>
<dbReference type="Gene3D" id="3.40.47.10">
    <property type="match status" value="1"/>
</dbReference>
<evidence type="ECO:0000259" key="9">
    <source>
        <dbReference type="PROSITE" id="PS52004"/>
    </source>
</evidence>
<dbReference type="PROSITE" id="PS00012">
    <property type="entry name" value="PHOSPHOPANTETHEINE"/>
    <property type="match status" value="1"/>
</dbReference>
<dbReference type="PROSITE" id="PS52004">
    <property type="entry name" value="KS3_2"/>
    <property type="match status" value="1"/>
</dbReference>
<evidence type="ECO:0000256" key="7">
    <source>
        <dbReference type="SAM" id="MobiDB-lite"/>
    </source>
</evidence>
<dbReference type="PANTHER" id="PTHR43775">
    <property type="entry name" value="FATTY ACID SYNTHASE"/>
    <property type="match status" value="1"/>
</dbReference>
<dbReference type="Pfam" id="PF08659">
    <property type="entry name" value="KR"/>
    <property type="match status" value="1"/>
</dbReference>
<dbReference type="Pfam" id="PF00109">
    <property type="entry name" value="ketoacyl-synt"/>
    <property type="match status" value="1"/>
</dbReference>
<dbReference type="InterPro" id="IPR057326">
    <property type="entry name" value="KR_dom"/>
</dbReference>
<comment type="caution">
    <text evidence="11">The sequence shown here is derived from an EMBL/GenBank/DDBJ whole genome shotgun (WGS) entry which is preliminary data.</text>
</comment>
<dbReference type="SUPFAM" id="SSF53335">
    <property type="entry name" value="S-adenosyl-L-methionine-dependent methyltransferases"/>
    <property type="match status" value="1"/>
</dbReference>
<keyword evidence="3" id="KW-0489">Methyltransferase</keyword>
<name>A0ABR4AY11_9LECA</name>
<accession>A0ABR4AY11</accession>
<dbReference type="InterPro" id="IPR036291">
    <property type="entry name" value="NAD(P)-bd_dom_sf"/>
</dbReference>
<dbReference type="InterPro" id="IPR049900">
    <property type="entry name" value="PKS_mFAS_DH"/>
</dbReference>
<dbReference type="SUPFAM" id="SSF52151">
    <property type="entry name" value="FabD/lysophospholipase-like"/>
    <property type="match status" value="1"/>
</dbReference>
<organism evidence="11 12">
    <name type="scientific">Lepraria finkii</name>
    <dbReference type="NCBI Taxonomy" id="1340010"/>
    <lineage>
        <taxon>Eukaryota</taxon>
        <taxon>Fungi</taxon>
        <taxon>Dikarya</taxon>
        <taxon>Ascomycota</taxon>
        <taxon>Pezizomycotina</taxon>
        <taxon>Lecanoromycetes</taxon>
        <taxon>OSLEUM clade</taxon>
        <taxon>Lecanoromycetidae</taxon>
        <taxon>Lecanorales</taxon>
        <taxon>Lecanorineae</taxon>
        <taxon>Stereocaulaceae</taxon>
        <taxon>Lepraria</taxon>
    </lineage>
</organism>
<keyword evidence="1" id="KW-0596">Phosphopantetheine</keyword>
<keyword evidence="2" id="KW-0597">Phosphoprotein</keyword>
<dbReference type="SUPFAM" id="SSF55048">
    <property type="entry name" value="Probable ACP-binding domain of malonyl-CoA ACP transacylase"/>
    <property type="match status" value="1"/>
</dbReference>
<dbReference type="CDD" id="cd00833">
    <property type="entry name" value="PKS"/>
    <property type="match status" value="1"/>
</dbReference>
<dbReference type="SMART" id="SM00826">
    <property type="entry name" value="PKS_DH"/>
    <property type="match status" value="1"/>
</dbReference>
<dbReference type="InterPro" id="IPR042104">
    <property type="entry name" value="PKS_dehydratase_sf"/>
</dbReference>
<dbReference type="InterPro" id="IPR006162">
    <property type="entry name" value="Ppantetheine_attach_site"/>
</dbReference>
<dbReference type="Gene3D" id="3.40.50.150">
    <property type="entry name" value="Vaccinia Virus protein VP39"/>
    <property type="match status" value="1"/>
</dbReference>
<feature type="compositionally biased region" description="Pro residues" evidence="7">
    <location>
        <begin position="2513"/>
        <end position="2522"/>
    </location>
</feature>
<dbReference type="Pfam" id="PF21089">
    <property type="entry name" value="PKS_DH_N"/>
    <property type="match status" value="1"/>
</dbReference>
<dbReference type="SMART" id="SM00827">
    <property type="entry name" value="PKS_AT"/>
    <property type="match status" value="1"/>
</dbReference>
<dbReference type="InterPro" id="IPR016039">
    <property type="entry name" value="Thiolase-like"/>
</dbReference>
<evidence type="ECO:0000256" key="5">
    <source>
        <dbReference type="ARBA" id="ARBA00023268"/>
    </source>
</evidence>
<feature type="active site" description="Proton donor; for dehydratase activity" evidence="6">
    <location>
        <position position="1155"/>
    </location>
</feature>
<dbReference type="InterPro" id="IPR009081">
    <property type="entry name" value="PP-bd_ACP"/>
</dbReference>
<evidence type="ECO:0000313" key="12">
    <source>
        <dbReference type="Proteomes" id="UP001590951"/>
    </source>
</evidence>
<dbReference type="CDD" id="cd02440">
    <property type="entry name" value="AdoMet_MTases"/>
    <property type="match status" value="1"/>
</dbReference>
<dbReference type="Gene3D" id="3.10.129.110">
    <property type="entry name" value="Polyketide synthase dehydratase"/>
    <property type="match status" value="1"/>
</dbReference>
<keyword evidence="4" id="KW-0808">Transferase</keyword>
<evidence type="ECO:0000256" key="3">
    <source>
        <dbReference type="ARBA" id="ARBA00022603"/>
    </source>
</evidence>
<keyword evidence="12" id="KW-1185">Reference proteome</keyword>
<dbReference type="InterPro" id="IPR049552">
    <property type="entry name" value="PKS_DH_N"/>
</dbReference>
<evidence type="ECO:0000256" key="4">
    <source>
        <dbReference type="ARBA" id="ARBA00022679"/>
    </source>
</evidence>
<feature type="domain" description="PKS/mFAS DH" evidence="10">
    <location>
        <begin position="947"/>
        <end position="1252"/>
    </location>
</feature>
<dbReference type="InterPro" id="IPR001227">
    <property type="entry name" value="Ac_transferase_dom_sf"/>
</dbReference>
<dbReference type="Pfam" id="PF14765">
    <property type="entry name" value="PS-DH"/>
    <property type="match status" value="1"/>
</dbReference>
<dbReference type="InterPro" id="IPR013217">
    <property type="entry name" value="Methyltransf_12"/>
</dbReference>
<dbReference type="InterPro" id="IPR016036">
    <property type="entry name" value="Malonyl_transacylase_ACP-bd"/>
</dbReference>
<feature type="region of interest" description="N-terminal hotdog fold" evidence="6">
    <location>
        <begin position="947"/>
        <end position="1081"/>
    </location>
</feature>
<dbReference type="InterPro" id="IPR016035">
    <property type="entry name" value="Acyl_Trfase/lysoPLipase"/>
</dbReference>
<dbReference type="Pfam" id="PF02801">
    <property type="entry name" value="Ketoacyl-synt_C"/>
    <property type="match status" value="1"/>
</dbReference>
<evidence type="ECO:0008006" key="13">
    <source>
        <dbReference type="Google" id="ProtNLM"/>
    </source>
</evidence>
<evidence type="ECO:0000259" key="10">
    <source>
        <dbReference type="PROSITE" id="PS52019"/>
    </source>
</evidence>
<feature type="region of interest" description="C-terminal hotdog fold" evidence="6">
    <location>
        <begin position="1096"/>
        <end position="1252"/>
    </location>
</feature>
<dbReference type="InterPro" id="IPR013120">
    <property type="entry name" value="FAR_NAD-bd"/>
</dbReference>
<sequence>MARKTVPKEPIAIVGSACRFSGDANSPSKLWELLQKPRNIRQEIPNSRFSVKGFYHPNHAHHGHFNVKHSYMLNGDPTVFDAEFFGINPIETRAMDPQQRLLLETVYEAIESGGMTIEGLQGSDTAVYAGVMTGDYEAMLLRDLDVAPTYVAVGTSRAVLSNRISYFFDWHGASVTMDTACSSSLVAVHSAIQTLRAGDSRAAVACGANVILGPESYIIESKVKMLSPDGLGRMWDKDANGYARGDGVAAIVLKPLNAALEDNDDIQCLIRETGLNQDGTTTGLTMPSAIAQRALIQSTYAKAGLDISTLADRPQFFEAHGTGTPAGDPVEAEAISTAFFGEEQGKKPEAGDHPLYVGSIKTVLGHTEGTAGIAAILKAMLAIQYSCVPPNLLFNELSPSVAPFYDNLEILRAARPWPDVPKNQPKRASVNSFGFGGANAHAILESYEEPVENGVGDSAAIFTPLVFSAASEQSLRANLSAYAMHLDAHPDINPRDLAYTLRQRRSVFPYRVSFPATDLDGLKSKILTSLEAQESSLGVRTLTRSGAPSKILGVFTGQGAQYASMGAELIHQSPFAQRIIQELESSLAQLPKEDRPTWSLVAEIVAAPSTSRMNDSTISQPLNTAIQVMLVDILRSANVHFDAVIGHSGGEVAAAYAAGFLTARDALSVAYYRGMNCRFATSPNGNFEGAMLAVGTSMEDALQLCKDEDFAGRISLAAVNSSSSVTISGDEDAIEELAVIMDDEKTFHRRLKVDKAYHSKHMQPAAAPYLEGIRRAGVKAHTPLLSRPCTWYSSVFDGKPVDLSFELGDMYWVENMVRPVLFSQALTAALSSGTGFDAALEVGPHPALKSPATQTVQDILQKTIPYQGTLSRGIDAIEAFSKSLGFLWSHLDRRSVNLGSCEVAMSGGKQRLHVLKGLPSYQWNHENKYWHESRKSRQLRLRQQPVHPLLGDATAESGPHALRWKNILKPSEIPWVEGHSVQNQIVFPAAGYVSTAVEAAQVLAAGKSVRLIEIDDFFIRQAITFGENDAGVEVLIELSQVSKVQSDCIEAKFTYSAALGGESTDLSLAADGKLRISLGETSRSLLPDRQPAPPHMIPVEESRLYNYLASLEYNFSGPFRSLVELKRKLGSARCTAKKASTPDCESLLIHPADLDAAFQSINLAYSYPGDEQLRNLHLPTSITKIRVNPAVFAVQKDLDDCVDVDSVCNSEDRSTPGSGFSGNVNLYVNGCSNAAIQVDHVTFKPVGTPATDARKIFCTMDWVPSKLDGAAAAAELPVTQYEKDLMWVLSRIVNFYARQFDRDVPEDSPFRKETPNSNYLNYIRHMKGLLERGENRFAKQEWLNDSFKDVMDHIYATGVENNADVRIMLLVGEVMPKVFRGETSMLEHFRTSGLLDEYYATGFGTQQSGMWLSGMVKQLTDRHPRLRLLEIGAGTGGATKYILNAIGRSFDDYTFTDISSSFFENAAEYFSSWKDRIIFKICDAEHDPVEQGYVEGTYDIIVACQVLHATAKLDTTIRNLRKLLKPGGFLLIGEGSSEGMVQYGAGFIFGTLPGWWLGVDEGRTLSPLASVSQWDTILRRNGFSGVDTMHPPKLFDTFGLTLLCSQAVDTRMEIIREPLSSPANLTSKEVVIVGGQTKPVAHLVKGLEQIFTGLGSQVFAYKSLEELDDRVMNAGVAIISLADLDKPAFQDITSERWYGFRKLFVGEKSMLWLTKGRLEDEPYCNMTVGFSRSAAHEEDDLRLQFLDIPDVRKIDARTIAETFVRLTNKQLEGDDILYIVEPEIVIDAQGRELVPRLGYMSAANDRLNSTRRPITHEVDVRKSAVELQQDSKGCSIRQLSRFEMSEEFTGPKMIEMRTTHAILSAVKTPFGHRFLALGIDFSGRRYLALVSSLTSVLKIPKESAVPCDLSRFSEDAILTLIAAQLIAVAIIDPIFTGQKLVVHNASDVMAQAITAQAFAKGAEVFFTTDSVDTASVPSSWIQLSPYLGRSELSQIIPANAVCFVGLSVHKSENELSILSILSPYCHRENARTLFSPHAIDTGTSSPAILGQILDRAAKYIPSEEYKPSLKAVSLETLVGKERPKDPLTVIDWTAATALPARVSRFDIKPLFRTDRTYWLCGLSGALGISLCDWMIDRGVRNLVLTSRNPKVDLAWIKDHRHKGVIIKTLSCDVTDENALRAVHQTIVETFPPIVGVLNGAMVLRDVTVPNMQFEQVQDVYKPKVLGSMNLDRIFYDVDLEFFVLLSSANCIIGNVGQANYAAANMGMVGVAAHRRKRGLRSSTANVGAIIGVGYITESASRLDLTVANTHLIHLNEEDFHQIFAEVLEAGYQDSPAGPEITTGILEVSPDEPNMPKWFSEPKFARLILHSAASGDDKKERMNEISIQESLQTCKSEQDVFQVVKEAFAAQLRKTLQISSADDDIMNMRSSDLGLDSLVSVDIRSWFLKSFQVSIPVLKIMSGDAHMSGLIEAAVEGIPMELIAQVRRDGGAVVNGDASGASSSPGAQASPPSGESPPTPATTPPSADGDGPIDWDTEVCPPEGVAKLPNAETPNPKPRVVLLTGASGLLGHHLLNALLAQPSIRKVVCIAVRRLAERVKSGQLPPPSDRVVYYQGDLAVPRFGLTEEDQGSIFNEVDAVIHNGADTSHLKYYSASREANVGSTKQLVRLCLQRMIPLHYVSSAGMALFADRDPFPSISGTTTGKKPSPDGSHGYMCSKWVCESLLERVNAKYRLKIWIQRPSTIVREGDDANTAAADFDWVNTLLHYSHHIQAVPRIEYNKGAFDLVYVQTCCDDIVGELLRNEPKLPNGMTYVNNVGDIVIPMARMAEIARHKGKKDFYQVLPWEEWMQKAMAAGLHPAVAALVETFDEPGAPSYPGLLKASA</sequence>
<feature type="domain" description="Carrier" evidence="8">
    <location>
        <begin position="2397"/>
        <end position="2477"/>
    </location>
</feature>
<dbReference type="InterPro" id="IPR036736">
    <property type="entry name" value="ACP-like_sf"/>
</dbReference>
<dbReference type="Pfam" id="PF08242">
    <property type="entry name" value="Methyltransf_12"/>
    <property type="match status" value="1"/>
</dbReference>
<feature type="active site" description="Proton acceptor; for dehydratase activity" evidence="6">
    <location>
        <position position="979"/>
    </location>
</feature>
<protein>
    <recommendedName>
        <fullName evidence="13">Polyketide synthase</fullName>
    </recommendedName>
</protein>
<gene>
    <name evidence="11" type="ORF">ABVK25_010236</name>
</gene>
<dbReference type="Proteomes" id="UP001590951">
    <property type="component" value="Unassembled WGS sequence"/>
</dbReference>
<dbReference type="PROSITE" id="PS52019">
    <property type="entry name" value="PKS_MFAS_DH"/>
    <property type="match status" value="1"/>
</dbReference>
<evidence type="ECO:0000259" key="8">
    <source>
        <dbReference type="PROSITE" id="PS50075"/>
    </source>
</evidence>
<dbReference type="SMART" id="SM00822">
    <property type="entry name" value="PKS_KR"/>
    <property type="match status" value="1"/>
</dbReference>
<dbReference type="Gene3D" id="3.40.50.720">
    <property type="entry name" value="NAD(P)-binding Rossmann-like Domain"/>
    <property type="match status" value="2"/>
</dbReference>
<dbReference type="SUPFAM" id="SSF51735">
    <property type="entry name" value="NAD(P)-binding Rossmann-fold domains"/>
    <property type="match status" value="2"/>
</dbReference>
<dbReference type="InterPro" id="IPR014031">
    <property type="entry name" value="Ketoacyl_synth_C"/>
</dbReference>
<dbReference type="InterPro" id="IPR020841">
    <property type="entry name" value="PKS_Beta-ketoAc_synthase_dom"/>
</dbReference>
<evidence type="ECO:0000256" key="2">
    <source>
        <dbReference type="ARBA" id="ARBA00022553"/>
    </source>
</evidence>
<feature type="domain" description="Ketosynthase family 3 (KS3)" evidence="9">
    <location>
        <begin position="8"/>
        <end position="446"/>
    </location>
</feature>
<dbReference type="InterPro" id="IPR049551">
    <property type="entry name" value="PKS_DH_C"/>
</dbReference>
<evidence type="ECO:0000256" key="1">
    <source>
        <dbReference type="ARBA" id="ARBA00022450"/>
    </source>
</evidence>
<dbReference type="InterPro" id="IPR032821">
    <property type="entry name" value="PKS_assoc"/>
</dbReference>
<dbReference type="Gene3D" id="1.10.1200.10">
    <property type="entry name" value="ACP-like"/>
    <property type="match status" value="1"/>
</dbReference>
<dbReference type="SUPFAM" id="SSF47336">
    <property type="entry name" value="ACP-like"/>
    <property type="match status" value="1"/>
</dbReference>
<proteinExistence type="predicted"/>
<dbReference type="Pfam" id="PF16197">
    <property type="entry name" value="KAsynt_C_assoc"/>
    <property type="match status" value="1"/>
</dbReference>
<feature type="compositionally biased region" description="Low complexity" evidence="7">
    <location>
        <begin position="2495"/>
        <end position="2512"/>
    </location>
</feature>
<dbReference type="InterPro" id="IPR014030">
    <property type="entry name" value="Ketoacyl_synth_N"/>
</dbReference>